<comment type="caution">
    <text evidence="1">The sequence shown here is derived from an EMBL/GenBank/DDBJ whole genome shotgun (WGS) entry which is preliminary data.</text>
</comment>
<evidence type="ECO:0000313" key="2">
    <source>
        <dbReference type="EMBL" id="KAK0148277.1"/>
    </source>
</evidence>
<accession>A0AA47ME17</accession>
<evidence type="ECO:0000313" key="3">
    <source>
        <dbReference type="Proteomes" id="UP001174136"/>
    </source>
</evidence>
<sequence>MSTSVAVTFLPSMTRQSLQSLAKFFPFISFPVALGSPCTANFLKETSASETDAELSAMLKCQTILDDIAPIKMKQVKHNALPWLNNHTRTLKRQWKRAERKWKKD</sequence>
<organism evidence="1 3">
    <name type="scientific">Merluccius polli</name>
    <name type="common">Benguela hake</name>
    <name type="synonym">Merluccius cadenati</name>
    <dbReference type="NCBI Taxonomy" id="89951"/>
    <lineage>
        <taxon>Eukaryota</taxon>
        <taxon>Metazoa</taxon>
        <taxon>Chordata</taxon>
        <taxon>Craniata</taxon>
        <taxon>Vertebrata</taxon>
        <taxon>Euteleostomi</taxon>
        <taxon>Actinopterygii</taxon>
        <taxon>Neopterygii</taxon>
        <taxon>Teleostei</taxon>
        <taxon>Neoteleostei</taxon>
        <taxon>Acanthomorphata</taxon>
        <taxon>Zeiogadaria</taxon>
        <taxon>Gadariae</taxon>
        <taxon>Gadiformes</taxon>
        <taxon>Gadoidei</taxon>
        <taxon>Merlucciidae</taxon>
        <taxon>Merluccius</taxon>
    </lineage>
</organism>
<dbReference type="EMBL" id="JAOPHQ010004598">
    <property type="protein sequence ID" value="KAK0138563.1"/>
    <property type="molecule type" value="Genomic_DNA"/>
</dbReference>
<reference evidence="1" key="1">
    <citation type="journal article" date="2023" name="Front. Mar. Sci.">
        <title>A new Merluccius polli reference genome to investigate the effects of global change in West African waters.</title>
        <authorList>
            <person name="Mateo J.L."/>
            <person name="Blanco-Fernandez C."/>
            <person name="Garcia-Vazquez E."/>
            <person name="Machado-Schiaffino G."/>
        </authorList>
    </citation>
    <scope>NUCLEOTIDE SEQUENCE</scope>
    <source>
        <strain evidence="1">C29</strain>
        <tissue evidence="1">Fin</tissue>
    </source>
</reference>
<proteinExistence type="predicted"/>
<evidence type="ECO:0000313" key="1">
    <source>
        <dbReference type="EMBL" id="KAK0138563.1"/>
    </source>
</evidence>
<dbReference type="Proteomes" id="UP001174136">
    <property type="component" value="Unassembled WGS sequence"/>
</dbReference>
<keyword evidence="3" id="KW-1185">Reference proteome</keyword>
<name>A0AA47ME17_MERPO</name>
<protein>
    <submittedName>
        <fullName evidence="1">Uncharacterized protein</fullName>
    </submittedName>
</protein>
<gene>
    <name evidence="2" type="ORF">N1851_011791</name>
    <name evidence="1" type="ORF">N1851_024910</name>
</gene>
<dbReference type="AlphaFoldDB" id="A0AA47ME17"/>
<dbReference type="EMBL" id="JAOPHQ010002056">
    <property type="protein sequence ID" value="KAK0148277.1"/>
    <property type="molecule type" value="Genomic_DNA"/>
</dbReference>